<dbReference type="AlphaFoldDB" id="A0A6G1I539"/>
<reference evidence="1" key="1">
    <citation type="journal article" date="2020" name="Stud. Mycol.">
        <title>101 Dothideomycetes genomes: a test case for predicting lifestyles and emergence of pathogens.</title>
        <authorList>
            <person name="Haridas S."/>
            <person name="Albert R."/>
            <person name="Binder M."/>
            <person name="Bloem J."/>
            <person name="Labutti K."/>
            <person name="Salamov A."/>
            <person name="Andreopoulos B."/>
            <person name="Baker S."/>
            <person name="Barry K."/>
            <person name="Bills G."/>
            <person name="Bluhm B."/>
            <person name="Cannon C."/>
            <person name="Castanera R."/>
            <person name="Culley D."/>
            <person name="Daum C."/>
            <person name="Ezra D."/>
            <person name="Gonzalez J."/>
            <person name="Henrissat B."/>
            <person name="Kuo A."/>
            <person name="Liang C."/>
            <person name="Lipzen A."/>
            <person name="Lutzoni F."/>
            <person name="Magnuson J."/>
            <person name="Mondo S."/>
            <person name="Nolan M."/>
            <person name="Ohm R."/>
            <person name="Pangilinan J."/>
            <person name="Park H.-J."/>
            <person name="Ramirez L."/>
            <person name="Alfaro M."/>
            <person name="Sun H."/>
            <person name="Tritt A."/>
            <person name="Yoshinaga Y."/>
            <person name="Zwiers L.-H."/>
            <person name="Turgeon B."/>
            <person name="Goodwin S."/>
            <person name="Spatafora J."/>
            <person name="Crous P."/>
            <person name="Grigoriev I."/>
        </authorList>
    </citation>
    <scope>NUCLEOTIDE SEQUENCE</scope>
    <source>
        <strain evidence="1">CBS 262.69</strain>
    </source>
</reference>
<keyword evidence="2" id="KW-1185">Reference proteome</keyword>
<organism evidence="1 2">
    <name type="scientific">Trichodelitschia bisporula</name>
    <dbReference type="NCBI Taxonomy" id="703511"/>
    <lineage>
        <taxon>Eukaryota</taxon>
        <taxon>Fungi</taxon>
        <taxon>Dikarya</taxon>
        <taxon>Ascomycota</taxon>
        <taxon>Pezizomycotina</taxon>
        <taxon>Dothideomycetes</taxon>
        <taxon>Dothideomycetes incertae sedis</taxon>
        <taxon>Phaeotrichales</taxon>
        <taxon>Phaeotrichaceae</taxon>
        <taxon>Trichodelitschia</taxon>
    </lineage>
</organism>
<dbReference type="OrthoDB" id="2772415at2759"/>
<accession>A0A6G1I539</accession>
<protein>
    <submittedName>
        <fullName evidence="1">Uncharacterized protein</fullName>
    </submittedName>
</protein>
<proteinExistence type="predicted"/>
<dbReference type="Proteomes" id="UP000799640">
    <property type="component" value="Unassembled WGS sequence"/>
</dbReference>
<name>A0A6G1I539_9PEZI</name>
<dbReference type="EMBL" id="ML996689">
    <property type="protein sequence ID" value="KAF2403418.1"/>
    <property type="molecule type" value="Genomic_DNA"/>
</dbReference>
<evidence type="ECO:0000313" key="2">
    <source>
        <dbReference type="Proteomes" id="UP000799640"/>
    </source>
</evidence>
<evidence type="ECO:0000313" key="1">
    <source>
        <dbReference type="EMBL" id="KAF2403418.1"/>
    </source>
</evidence>
<sequence length="121" mass="13256">MPQTYKLVTVNKVPDRARHIIGRVAEALKDKYTIIHAANCDTVDAVPGALKEHQPDLLFCASMWTPEEVSEVKAIASREKPDVAIYAIPQGLHAAKGTEGVFEHLVETVPEVLDGIEKDKA</sequence>
<gene>
    <name evidence="1" type="ORF">EJ06DRAFT_504507</name>
</gene>